<feature type="coiled-coil region" evidence="1">
    <location>
        <begin position="156"/>
        <end position="190"/>
    </location>
</feature>
<evidence type="ECO:0000256" key="2">
    <source>
        <dbReference type="SAM" id="MobiDB-lite"/>
    </source>
</evidence>
<protein>
    <recommendedName>
        <fullName evidence="3">Peptidoglycan binding-like domain-containing protein</fullName>
    </recommendedName>
</protein>
<dbReference type="AlphaFoldDB" id="A0A8T2V6W3"/>
<reference evidence="4" key="1">
    <citation type="submission" date="2021-08" db="EMBL/GenBank/DDBJ databases">
        <title>WGS assembly of Ceratopteris richardii.</title>
        <authorList>
            <person name="Marchant D.B."/>
            <person name="Chen G."/>
            <person name="Jenkins J."/>
            <person name="Shu S."/>
            <person name="Leebens-Mack J."/>
            <person name="Grimwood J."/>
            <person name="Schmutz J."/>
            <person name="Soltis P."/>
            <person name="Soltis D."/>
            <person name="Chen Z.-H."/>
        </authorList>
    </citation>
    <scope>NUCLEOTIDE SEQUENCE</scope>
    <source>
        <strain evidence="4">Whitten #5841</strain>
        <tissue evidence="4">Leaf</tissue>
    </source>
</reference>
<keyword evidence="5" id="KW-1185">Reference proteome</keyword>
<dbReference type="InterPro" id="IPR036366">
    <property type="entry name" value="PGBDSf"/>
</dbReference>
<dbReference type="EMBL" id="CM035409">
    <property type="protein sequence ID" value="KAH7439999.1"/>
    <property type="molecule type" value="Genomic_DNA"/>
</dbReference>
<evidence type="ECO:0000313" key="5">
    <source>
        <dbReference type="Proteomes" id="UP000825935"/>
    </source>
</evidence>
<dbReference type="InterPro" id="IPR002477">
    <property type="entry name" value="Peptidoglycan-bd-like"/>
</dbReference>
<dbReference type="SUPFAM" id="SSF57938">
    <property type="entry name" value="DnaJ/Hsp40 cysteine-rich domain"/>
    <property type="match status" value="1"/>
</dbReference>
<dbReference type="InterPro" id="IPR036410">
    <property type="entry name" value="HSP_DnaJ_Cys-rich_dom_sf"/>
</dbReference>
<dbReference type="PANTHER" id="PTHR15852">
    <property type="entry name" value="PLASTID TRANSCRIPTIONALLY ACTIVE PROTEIN"/>
    <property type="match status" value="1"/>
</dbReference>
<dbReference type="OrthoDB" id="1001489at2759"/>
<comment type="caution">
    <text evidence="4">The sequence shown here is derived from an EMBL/GenBank/DDBJ whole genome shotgun (WGS) entry which is preliminary data.</text>
</comment>
<dbReference type="Gene3D" id="1.10.101.10">
    <property type="entry name" value="PGBD-like superfamily/PGBD"/>
    <property type="match status" value="1"/>
</dbReference>
<dbReference type="Pfam" id="PF01471">
    <property type="entry name" value="PG_binding_1"/>
    <property type="match status" value="1"/>
</dbReference>
<sequence length="522" mass="57553">MILSPAAMLSADILRSRASAYMLCGSQHTGYGNFHAPQLEGNTMVFMMQVGGSPLFPSRNESYTSRHLYCMPLKSSRKDAIMTHWRTSMGSIHHLKVVECAMYVPRRTRNLILCKAQDSQKSDWEREEARWLREEKRWVREEERWLREEARWAAERKDLILKIAAYKEQIEVLKMEITGLESQVKEERSKDGTLSDLISSLTSLLQSLNMATSLESDSRSSIYQAQISSSSSSIKEFGTAVSSSIGTPINIVEVGTNASQPSVVELKARSAVPWSSSDRIRTLKRGSEGADVRVLQEALAKKGFYSGDDDMEYSIFSTGTDRAVRSWQATLGESEDGIVTTELLKKLLSEEPLINSGKKPSLSTSTPEEKVAPSSVKIVMPLSGSGLPDENLKTSELGVRSSVNSASGEASAPTLKKDVNASGETSRPRVYLLGENRWEEPDRLASKNMNSVASRELGEQCFSCKGQGRTMCTECEGTGELNVEEQFLEWAEEGAKCPYCEGNGVIDCDVCAGSGLTPTVRT</sequence>
<name>A0A8T2V6W3_CERRI</name>
<evidence type="ECO:0000259" key="3">
    <source>
        <dbReference type="Pfam" id="PF01471"/>
    </source>
</evidence>
<proteinExistence type="predicted"/>
<dbReference type="PANTHER" id="PTHR15852:SF16">
    <property type="entry name" value="PROTEIN DISULFIDE ISOMERASE PTAC5, CHLOROPLASTIC"/>
    <property type="match status" value="1"/>
</dbReference>
<dbReference type="Proteomes" id="UP000825935">
    <property type="component" value="Chromosome 4"/>
</dbReference>
<feature type="region of interest" description="Disordered" evidence="2">
    <location>
        <begin position="402"/>
        <end position="424"/>
    </location>
</feature>
<dbReference type="Gene3D" id="2.10.230.10">
    <property type="entry name" value="Heat shock protein DnaJ, cysteine-rich domain"/>
    <property type="match status" value="1"/>
</dbReference>
<gene>
    <name evidence="4" type="ORF">KP509_04G086900</name>
</gene>
<dbReference type="InterPro" id="IPR036365">
    <property type="entry name" value="PGBD-like_sf"/>
</dbReference>
<keyword evidence="1" id="KW-0175">Coiled coil</keyword>
<organism evidence="4 5">
    <name type="scientific">Ceratopteris richardii</name>
    <name type="common">Triangle waterfern</name>
    <dbReference type="NCBI Taxonomy" id="49495"/>
    <lineage>
        <taxon>Eukaryota</taxon>
        <taxon>Viridiplantae</taxon>
        <taxon>Streptophyta</taxon>
        <taxon>Embryophyta</taxon>
        <taxon>Tracheophyta</taxon>
        <taxon>Polypodiopsida</taxon>
        <taxon>Polypodiidae</taxon>
        <taxon>Polypodiales</taxon>
        <taxon>Pteridineae</taxon>
        <taxon>Pteridaceae</taxon>
        <taxon>Parkerioideae</taxon>
        <taxon>Ceratopteris</taxon>
    </lineage>
</organism>
<evidence type="ECO:0000256" key="1">
    <source>
        <dbReference type="SAM" id="Coils"/>
    </source>
</evidence>
<dbReference type="OMA" id="RWIREES"/>
<dbReference type="SUPFAM" id="SSF47090">
    <property type="entry name" value="PGBD-like"/>
    <property type="match status" value="1"/>
</dbReference>
<feature type="domain" description="Peptidoglycan binding-like" evidence="3">
    <location>
        <begin position="289"/>
        <end position="347"/>
    </location>
</feature>
<accession>A0A8T2V6W3</accession>
<evidence type="ECO:0000313" key="4">
    <source>
        <dbReference type="EMBL" id="KAH7439999.1"/>
    </source>
</evidence>